<sequence length="477" mass="54326">MRILDLPLELIQEILRRACEVRGLRRRIRLRLVNKLFAEEVINVIHIFRLLDTYFKLCSKDPIPRIPYFAGSYLARRVLSEPSNGLPDLLRIRAVAQKLHEADAEARSVPDYVHQLCLLVIRDQRPSTRLAQMLKASQVKDKSDSETHLYVAAYLTQTTTIVERWMASARHPAQNSWMFSSINNHAARHSDERFLAALTTGSDKFPESAQERRVEMLCVVAEAGRLDAVQFIFNFATESLPWVFSRKRRPHHAYANEWMLALMHTPSREVFEFLMEKRSLHCINREFGPAQYTRFLRHCAIEGWTEMAEHYLSLGASVEGVGDRSLCGEDRRPLLLACRRGHKDTIRMLLEHQADTAVPVLELAVGWGDLATVQLLLQHKAKFGDALSLAVAKGHRNVVQELLDHGADIKIGSRPLLAYAIEHEHVALFRLLVERGCDPRVDEAATECVRIAKGYGLESMLQLLREHGVNSDDTAIP</sequence>
<dbReference type="OrthoDB" id="4772757at2759"/>
<name>A0A7U2F8X3_PHANO</name>
<dbReference type="Pfam" id="PF12796">
    <property type="entry name" value="Ank_2"/>
    <property type="match status" value="1"/>
</dbReference>
<accession>A0A7U2F8X3</accession>
<dbReference type="EMBL" id="CP069033">
    <property type="protein sequence ID" value="QRD00842.1"/>
    <property type="molecule type" value="Genomic_DNA"/>
</dbReference>
<dbReference type="Proteomes" id="UP000663193">
    <property type="component" value="Chromosome 11"/>
</dbReference>
<dbReference type="PANTHER" id="PTHR46224">
    <property type="entry name" value="ANKYRIN REPEAT FAMILY PROTEIN"/>
    <property type="match status" value="1"/>
</dbReference>
<dbReference type="VEuPathDB" id="FungiDB:JI435_093670"/>
<dbReference type="Pfam" id="PF00023">
    <property type="entry name" value="Ank"/>
    <property type="match status" value="1"/>
</dbReference>
<evidence type="ECO:0000256" key="1">
    <source>
        <dbReference type="PROSITE-ProRule" id="PRU00023"/>
    </source>
</evidence>
<dbReference type="AlphaFoldDB" id="A0A7U2F8X3"/>
<dbReference type="Gene3D" id="1.25.40.20">
    <property type="entry name" value="Ankyrin repeat-containing domain"/>
    <property type="match status" value="1"/>
</dbReference>
<evidence type="ECO:0000313" key="3">
    <source>
        <dbReference type="Proteomes" id="UP000663193"/>
    </source>
</evidence>
<gene>
    <name evidence="2" type="ORF">JI435_093670</name>
</gene>
<dbReference type="InterPro" id="IPR002110">
    <property type="entry name" value="Ankyrin_rpt"/>
</dbReference>
<keyword evidence="3" id="KW-1185">Reference proteome</keyword>
<dbReference type="InterPro" id="IPR051616">
    <property type="entry name" value="Cul2-RING_E3_ligase_SR"/>
</dbReference>
<evidence type="ECO:0000313" key="2">
    <source>
        <dbReference type="EMBL" id="QRD00842.1"/>
    </source>
</evidence>
<feature type="repeat" description="ANK" evidence="1">
    <location>
        <begin position="329"/>
        <end position="355"/>
    </location>
</feature>
<proteinExistence type="predicted"/>
<reference evidence="3" key="1">
    <citation type="journal article" date="2021" name="BMC Genomics">
        <title>Chromosome-level genome assembly and manually-curated proteome of model necrotroph Parastagonospora nodorum Sn15 reveals a genome-wide trove of candidate effector homologs, and redundancy of virulence-related functions within an accessory chromosome.</title>
        <authorList>
            <person name="Bertazzoni S."/>
            <person name="Jones D.A.B."/>
            <person name="Phan H.T."/>
            <person name="Tan K.-C."/>
            <person name="Hane J.K."/>
        </authorList>
    </citation>
    <scope>NUCLEOTIDE SEQUENCE [LARGE SCALE GENOMIC DNA]</scope>
    <source>
        <strain evidence="3">SN15 / ATCC MYA-4574 / FGSC 10173)</strain>
    </source>
</reference>
<dbReference type="SUPFAM" id="SSF48403">
    <property type="entry name" value="Ankyrin repeat"/>
    <property type="match status" value="1"/>
</dbReference>
<feature type="repeat" description="ANK" evidence="1">
    <location>
        <begin position="386"/>
        <end position="414"/>
    </location>
</feature>
<dbReference type="PROSITE" id="PS50297">
    <property type="entry name" value="ANK_REP_REGION"/>
    <property type="match status" value="2"/>
</dbReference>
<keyword evidence="1" id="KW-0040">ANK repeat</keyword>
<dbReference type="InterPro" id="IPR036770">
    <property type="entry name" value="Ankyrin_rpt-contain_sf"/>
</dbReference>
<dbReference type="PROSITE" id="PS50088">
    <property type="entry name" value="ANK_REPEAT"/>
    <property type="match status" value="2"/>
</dbReference>
<dbReference type="PANTHER" id="PTHR46224:SF64">
    <property type="entry name" value="IQ MOTIF AND ANKYRIN REPEAT DOMAIN-CONTAINING PROTEIN 1"/>
    <property type="match status" value="1"/>
</dbReference>
<dbReference type="SMART" id="SM00248">
    <property type="entry name" value="ANK"/>
    <property type="match status" value="3"/>
</dbReference>
<organism evidence="2 3">
    <name type="scientific">Phaeosphaeria nodorum (strain SN15 / ATCC MYA-4574 / FGSC 10173)</name>
    <name type="common">Glume blotch fungus</name>
    <name type="synonym">Parastagonospora nodorum</name>
    <dbReference type="NCBI Taxonomy" id="321614"/>
    <lineage>
        <taxon>Eukaryota</taxon>
        <taxon>Fungi</taxon>
        <taxon>Dikarya</taxon>
        <taxon>Ascomycota</taxon>
        <taxon>Pezizomycotina</taxon>
        <taxon>Dothideomycetes</taxon>
        <taxon>Pleosporomycetidae</taxon>
        <taxon>Pleosporales</taxon>
        <taxon>Pleosporineae</taxon>
        <taxon>Phaeosphaeriaceae</taxon>
        <taxon>Parastagonospora</taxon>
    </lineage>
</organism>
<protein>
    <submittedName>
        <fullName evidence="2">Uncharacterized protein</fullName>
    </submittedName>
</protein>